<evidence type="ECO:0000313" key="2">
    <source>
        <dbReference type="EMBL" id="CAL6057627.1"/>
    </source>
</evidence>
<dbReference type="Pfam" id="PF00023">
    <property type="entry name" value="Ank"/>
    <property type="match status" value="1"/>
</dbReference>
<reference evidence="1" key="1">
    <citation type="submission" date="2023-06" db="EMBL/GenBank/DDBJ databases">
        <authorList>
            <person name="Kurt Z."/>
        </authorList>
    </citation>
    <scope>NUCLEOTIDE SEQUENCE</scope>
</reference>
<dbReference type="PANTHER" id="PTHR24184:SF11">
    <property type="entry name" value="ANKYRIN REPEAT AND SOCS BOX CONTAINING 3"/>
    <property type="match status" value="1"/>
</dbReference>
<dbReference type="Gene3D" id="1.25.40.20">
    <property type="entry name" value="Ankyrin repeat-containing domain"/>
    <property type="match status" value="1"/>
</dbReference>
<evidence type="ECO:0000313" key="1">
    <source>
        <dbReference type="EMBL" id="CAI9917666.1"/>
    </source>
</evidence>
<accession>A0AA86THU3</accession>
<dbReference type="InterPro" id="IPR036770">
    <property type="entry name" value="Ankyrin_rpt-contain_sf"/>
</dbReference>
<dbReference type="EMBL" id="CAXDID020000215">
    <property type="protein sequence ID" value="CAL6057627.1"/>
    <property type="molecule type" value="Genomic_DNA"/>
</dbReference>
<evidence type="ECO:0000313" key="3">
    <source>
        <dbReference type="Proteomes" id="UP001642409"/>
    </source>
</evidence>
<keyword evidence="3" id="KW-1185">Reference proteome</keyword>
<dbReference type="EMBL" id="CATOUU010000137">
    <property type="protein sequence ID" value="CAI9917666.1"/>
    <property type="molecule type" value="Genomic_DNA"/>
</dbReference>
<dbReference type="SUPFAM" id="SSF48403">
    <property type="entry name" value="Ankyrin repeat"/>
    <property type="match status" value="1"/>
</dbReference>
<reference evidence="2 3" key="2">
    <citation type="submission" date="2024-07" db="EMBL/GenBank/DDBJ databases">
        <authorList>
            <person name="Akdeniz Z."/>
        </authorList>
    </citation>
    <scope>NUCLEOTIDE SEQUENCE [LARGE SCALE GENOMIC DNA]</scope>
</reference>
<sequence length="326" mass="37676">MCMQKPDWFIAAQTGDMTNYKKYFSKYQSSYDKRESNPEQNIMTGWAAIHYAVSYGHVQMVTELLPTECQLTTNELNICKCAGFGPKSKLKIPSGTNVVQLAILMKQVECLKLILTFLQNNKFVFDQILHQKNAYNQTTYVIATMCAYQEAVDLIITNPRFLEEINDVLSGDFVPIFNVTAFGRILGIRALHQLQQNELYYQKINEQLLQRDQKYLSALDLSKLELNRERFPITDEEKLELQNLTYEMTKTAFLFARTSKIQKLEGMTTAFLMGKPVREIFDDEFDTNVKQFDQQGESGFDEKLEYIKKIHSQQKAVVRGNRAGVE</sequence>
<dbReference type="InterPro" id="IPR002110">
    <property type="entry name" value="Ankyrin_rpt"/>
</dbReference>
<dbReference type="PANTHER" id="PTHR24184">
    <property type="entry name" value="SI:CH211-189E2.2"/>
    <property type="match status" value="1"/>
</dbReference>
<organism evidence="1">
    <name type="scientific">Hexamita inflata</name>
    <dbReference type="NCBI Taxonomy" id="28002"/>
    <lineage>
        <taxon>Eukaryota</taxon>
        <taxon>Metamonada</taxon>
        <taxon>Diplomonadida</taxon>
        <taxon>Hexamitidae</taxon>
        <taxon>Hexamitinae</taxon>
        <taxon>Hexamita</taxon>
    </lineage>
</organism>
<dbReference type="Proteomes" id="UP001642409">
    <property type="component" value="Unassembled WGS sequence"/>
</dbReference>
<name>A0AA86THU3_9EUKA</name>
<dbReference type="AlphaFoldDB" id="A0AA86THU3"/>
<proteinExistence type="predicted"/>
<gene>
    <name evidence="2" type="ORF">HINF_LOCUS47597</name>
    <name evidence="1" type="ORF">HINF_LOCUS5311</name>
</gene>
<comment type="caution">
    <text evidence="1">The sequence shown here is derived from an EMBL/GenBank/DDBJ whole genome shotgun (WGS) entry which is preliminary data.</text>
</comment>
<protein>
    <submittedName>
        <fullName evidence="1">Ankyrin repeat protein 1</fullName>
    </submittedName>
    <submittedName>
        <fullName evidence="2">Ankyrin_repeat protein 1</fullName>
    </submittedName>
</protein>